<accession>A0A430FLE9</accession>
<dbReference type="UniPathway" id="UPA00258">
    <property type="reaction ID" value="UER00370"/>
</dbReference>
<dbReference type="SUPFAM" id="SSF51278">
    <property type="entry name" value="Urease, beta-subunit"/>
    <property type="match status" value="1"/>
</dbReference>
<evidence type="ECO:0000313" key="6">
    <source>
        <dbReference type="Proteomes" id="UP000287533"/>
    </source>
</evidence>
<name>A0A430FLE9_9BIFI</name>
<dbReference type="HAMAP" id="MF_01955">
    <property type="entry name" value="Urease_beta_gamma"/>
    <property type="match status" value="1"/>
</dbReference>
<dbReference type="Pfam" id="PF00699">
    <property type="entry name" value="Urease_beta"/>
    <property type="match status" value="1"/>
</dbReference>
<dbReference type="Pfam" id="PF00547">
    <property type="entry name" value="Urease_gamma"/>
    <property type="match status" value="1"/>
</dbReference>
<dbReference type="GO" id="GO:0009039">
    <property type="term" value="F:urease activity"/>
    <property type="evidence" value="ECO:0007669"/>
    <property type="project" value="UniProtKB-EC"/>
</dbReference>
<evidence type="ECO:0000313" key="5">
    <source>
        <dbReference type="EMBL" id="RSX53657.1"/>
    </source>
</evidence>
<dbReference type="GO" id="GO:0035550">
    <property type="term" value="C:urease complex"/>
    <property type="evidence" value="ECO:0007669"/>
    <property type="project" value="InterPro"/>
</dbReference>
<organism evidence="5 6">
    <name type="scientific">Bifidobacterium goeldii</name>
    <dbReference type="NCBI Taxonomy" id="2306975"/>
    <lineage>
        <taxon>Bacteria</taxon>
        <taxon>Bacillati</taxon>
        <taxon>Actinomycetota</taxon>
        <taxon>Actinomycetes</taxon>
        <taxon>Bifidobacteriales</taxon>
        <taxon>Bifidobacteriaceae</taxon>
        <taxon>Bifidobacterium</taxon>
    </lineage>
</organism>
<keyword evidence="3" id="KW-0378">Hydrolase</keyword>
<dbReference type="Gene3D" id="3.30.280.10">
    <property type="entry name" value="Urease, gamma-like subunit"/>
    <property type="match status" value="1"/>
</dbReference>
<dbReference type="SUPFAM" id="SSF54111">
    <property type="entry name" value="Urease, gamma-subunit"/>
    <property type="match status" value="1"/>
</dbReference>
<dbReference type="InterPro" id="IPR002019">
    <property type="entry name" value="Urease_beta-like"/>
</dbReference>
<dbReference type="InterPro" id="IPR008223">
    <property type="entry name" value="Urease_gamma-beta_su"/>
</dbReference>
<dbReference type="NCBIfam" id="TIGR00193">
    <property type="entry name" value="urease_gam"/>
    <property type="match status" value="1"/>
</dbReference>
<dbReference type="FunFam" id="2.10.150.10:FF:000001">
    <property type="entry name" value="Urease subunit beta"/>
    <property type="match status" value="1"/>
</dbReference>
<dbReference type="Gene3D" id="2.10.150.10">
    <property type="entry name" value="Urease, beta subunit"/>
    <property type="match status" value="1"/>
</dbReference>
<dbReference type="NCBIfam" id="NF009682">
    <property type="entry name" value="PRK13203.1"/>
    <property type="match status" value="1"/>
</dbReference>
<dbReference type="EC" id="3.5.1.5" evidence="2"/>
<dbReference type="InterPro" id="IPR002026">
    <property type="entry name" value="Urease_gamma/gamma-beta_su"/>
</dbReference>
<reference evidence="5 6" key="1">
    <citation type="submission" date="2018-09" db="EMBL/GenBank/DDBJ databases">
        <title>Characterization of the phylogenetic diversity of five novel species belonging to the genus Bifidobacterium.</title>
        <authorList>
            <person name="Lugli G.A."/>
            <person name="Duranti S."/>
            <person name="Milani C."/>
        </authorList>
    </citation>
    <scope>NUCLEOTIDE SEQUENCE [LARGE SCALE GENOMIC DNA]</scope>
    <source>
        <strain evidence="5 6">2034B</strain>
    </source>
</reference>
<keyword evidence="6" id="KW-1185">Reference proteome</keyword>
<dbReference type="InterPro" id="IPR050069">
    <property type="entry name" value="Urease_subunit"/>
</dbReference>
<dbReference type="NCBIfam" id="TIGR00192">
    <property type="entry name" value="urease_beta"/>
    <property type="match status" value="1"/>
</dbReference>
<dbReference type="NCBIfam" id="NF009712">
    <property type="entry name" value="PRK13241.1"/>
    <property type="match status" value="1"/>
</dbReference>
<dbReference type="InterPro" id="IPR036461">
    <property type="entry name" value="Urease_betasu_sf"/>
</dbReference>
<comment type="pathway">
    <text evidence="1">Nitrogen metabolism; urea degradation; CO(2) and NH(3) from urea (urease route): step 1/1.</text>
</comment>
<dbReference type="CDD" id="cd00390">
    <property type="entry name" value="Urease_gamma"/>
    <property type="match status" value="1"/>
</dbReference>
<evidence type="ECO:0000256" key="4">
    <source>
        <dbReference type="ARBA" id="ARBA00047778"/>
    </source>
</evidence>
<dbReference type="InterPro" id="IPR036463">
    <property type="entry name" value="Urease_gamma_sf"/>
</dbReference>
<dbReference type="NCBIfam" id="NF009671">
    <property type="entry name" value="PRK13192.1"/>
    <property type="match status" value="1"/>
</dbReference>
<proteinExistence type="inferred from homology"/>
<dbReference type="CDD" id="cd00407">
    <property type="entry name" value="Urease_beta"/>
    <property type="match status" value="1"/>
</dbReference>
<dbReference type="AlphaFoldDB" id="A0A430FLE9"/>
<comment type="catalytic activity">
    <reaction evidence="4">
        <text>urea + 2 H2O + H(+) = hydrogencarbonate + 2 NH4(+)</text>
        <dbReference type="Rhea" id="RHEA:20557"/>
        <dbReference type="ChEBI" id="CHEBI:15377"/>
        <dbReference type="ChEBI" id="CHEBI:15378"/>
        <dbReference type="ChEBI" id="CHEBI:16199"/>
        <dbReference type="ChEBI" id="CHEBI:17544"/>
        <dbReference type="ChEBI" id="CHEBI:28938"/>
        <dbReference type="EC" id="3.5.1.5"/>
    </reaction>
</comment>
<evidence type="ECO:0000256" key="3">
    <source>
        <dbReference type="ARBA" id="ARBA00022801"/>
    </source>
</evidence>
<dbReference type="PANTHER" id="PTHR33569:SF1">
    <property type="entry name" value="UREASE"/>
    <property type="match status" value="1"/>
</dbReference>
<dbReference type="GO" id="GO:0016151">
    <property type="term" value="F:nickel cation binding"/>
    <property type="evidence" value="ECO:0007669"/>
    <property type="project" value="InterPro"/>
</dbReference>
<gene>
    <name evidence="5" type="ORF">D2E25_0980</name>
</gene>
<dbReference type="HAMAP" id="MF_01954">
    <property type="entry name" value="Urease_beta"/>
    <property type="match status" value="1"/>
</dbReference>
<evidence type="ECO:0000256" key="2">
    <source>
        <dbReference type="ARBA" id="ARBA00012934"/>
    </source>
</evidence>
<dbReference type="GO" id="GO:0043419">
    <property type="term" value="P:urea catabolic process"/>
    <property type="evidence" value="ECO:0007669"/>
    <property type="project" value="UniProtKB-UniPathway"/>
</dbReference>
<comment type="caution">
    <text evidence="5">The sequence shown here is derived from an EMBL/GenBank/DDBJ whole genome shotgun (WGS) entry which is preliminary data.</text>
</comment>
<protein>
    <recommendedName>
        <fullName evidence="2">urease</fullName>
        <ecNumber evidence="2">3.5.1.5</ecNumber>
    </recommendedName>
</protein>
<dbReference type="EMBL" id="QXGL01000002">
    <property type="protein sequence ID" value="RSX53657.1"/>
    <property type="molecule type" value="Genomic_DNA"/>
</dbReference>
<dbReference type="Proteomes" id="UP000287533">
    <property type="component" value="Unassembled WGS sequence"/>
</dbReference>
<evidence type="ECO:0000256" key="1">
    <source>
        <dbReference type="ARBA" id="ARBA00004897"/>
    </source>
</evidence>
<dbReference type="PANTHER" id="PTHR33569">
    <property type="entry name" value="UREASE"/>
    <property type="match status" value="1"/>
</dbReference>
<sequence>MASLTCVCVRFHALLVCLRGPDLSPSHPLAVLRNVETCRLYCGRRITAIRDLQYAIANAATASNDDGGLMRLTPRETDKLMLYLAGQLAKDRKSRGVKLNYVEAIALITSECVERAREGATVAELMQYGRTLLKPEDVMDGVAEMLEVVEVEATFPDGTKLVSIHNPIETTEKLVPGEYLLADDDLTINDGKDAIELDVVNTADRPIQIGSHFHFFEVNKYLKFDRKAAYGKRLDIPAGTAVRFEPGEAHRVRLIDIGGTREIHGFSALVEGQLDDPQVREAAFAKAHEQGFLGI</sequence>